<reference evidence="4" key="1">
    <citation type="submission" date="2016-10" db="EMBL/GenBank/DDBJ databases">
        <authorList>
            <person name="Varghese N."/>
            <person name="Submissions S."/>
        </authorList>
    </citation>
    <scope>NUCLEOTIDE SEQUENCE [LARGE SCALE GENOMIC DNA]</scope>
    <source>
        <strain evidence="4">CECT 8338</strain>
    </source>
</reference>
<dbReference type="OrthoDB" id="9799036at2"/>
<sequence length="284" mass="32221">MTESTARPFRCQIMPRYTDLDTWRHVNNTRAYHIHQEARMQAHMHRFGPDAWFADGLCLRPQRCLTDYRQISWYGQPLEAEVTLLGCDRQQFHLRSQLYQNGELVGIQDAFIGAYDQGRWVDLPAAIHQQLQSECSAPVSRDQLPDNDYKSLASQAHNFPVRQQLTPRYADLDADSLRSEAGLARYMEQARFGGIRQLDMQGLGILIARADISYCNFRPGWHAVELASGISRIGNTSFVFTGCALDKDEVQAAANSVMVVINPQTNRPAPIPASLREQLQAWSI</sequence>
<dbReference type="GO" id="GO:0047617">
    <property type="term" value="F:fatty acyl-CoA hydrolase activity"/>
    <property type="evidence" value="ECO:0007669"/>
    <property type="project" value="TreeGrafter"/>
</dbReference>
<dbReference type="EMBL" id="LT629787">
    <property type="protein sequence ID" value="SDU33204.1"/>
    <property type="molecule type" value="Genomic_DNA"/>
</dbReference>
<dbReference type="STRING" id="1434072.SAMN05216210_3169"/>
<dbReference type="InterPro" id="IPR050563">
    <property type="entry name" value="4-hydroxybenzoyl-CoA_TE"/>
</dbReference>
<dbReference type="PANTHER" id="PTHR31793">
    <property type="entry name" value="4-HYDROXYBENZOYL-COA THIOESTERASE FAMILY MEMBER"/>
    <property type="match status" value="1"/>
</dbReference>
<keyword evidence="4" id="KW-1185">Reference proteome</keyword>
<name>A0A1H2HMZ4_9GAMM</name>
<dbReference type="Gene3D" id="3.10.129.10">
    <property type="entry name" value="Hotdog Thioesterase"/>
    <property type="match status" value="2"/>
</dbReference>
<evidence type="ECO:0000256" key="2">
    <source>
        <dbReference type="ARBA" id="ARBA00022801"/>
    </source>
</evidence>
<dbReference type="Proteomes" id="UP000243924">
    <property type="component" value="Chromosome I"/>
</dbReference>
<accession>A0A1H2HMZ4</accession>
<protein>
    <submittedName>
        <fullName evidence="3">Acyl-CoA thioesterase FadM</fullName>
    </submittedName>
</protein>
<dbReference type="AlphaFoldDB" id="A0A1H2HMZ4"/>
<proteinExistence type="inferred from homology"/>
<dbReference type="SUPFAM" id="SSF54637">
    <property type="entry name" value="Thioesterase/thiol ester dehydrase-isomerase"/>
    <property type="match status" value="2"/>
</dbReference>
<dbReference type="InterPro" id="IPR029069">
    <property type="entry name" value="HotDog_dom_sf"/>
</dbReference>
<dbReference type="PANTHER" id="PTHR31793:SF27">
    <property type="entry name" value="NOVEL THIOESTERASE SUPERFAMILY DOMAIN AND SAPOSIN A-TYPE DOMAIN CONTAINING PROTEIN (0610012H03RIK)"/>
    <property type="match status" value="1"/>
</dbReference>
<evidence type="ECO:0000313" key="3">
    <source>
        <dbReference type="EMBL" id="SDU33204.1"/>
    </source>
</evidence>
<dbReference type="RefSeq" id="WP_092388806.1">
    <property type="nucleotide sequence ID" value="NZ_LT629787.1"/>
</dbReference>
<evidence type="ECO:0000256" key="1">
    <source>
        <dbReference type="ARBA" id="ARBA00005953"/>
    </source>
</evidence>
<keyword evidence="2" id="KW-0378">Hydrolase</keyword>
<comment type="similarity">
    <text evidence="1">Belongs to the 4-hydroxybenzoyl-CoA thioesterase family.</text>
</comment>
<gene>
    <name evidence="3" type="ORF">SAMN05216210_3169</name>
</gene>
<organism evidence="3 4">
    <name type="scientific">Halopseudomonas salegens</name>
    <dbReference type="NCBI Taxonomy" id="1434072"/>
    <lineage>
        <taxon>Bacteria</taxon>
        <taxon>Pseudomonadati</taxon>
        <taxon>Pseudomonadota</taxon>
        <taxon>Gammaproteobacteria</taxon>
        <taxon>Pseudomonadales</taxon>
        <taxon>Pseudomonadaceae</taxon>
        <taxon>Halopseudomonas</taxon>
    </lineage>
</organism>
<evidence type="ECO:0000313" key="4">
    <source>
        <dbReference type="Proteomes" id="UP000243924"/>
    </source>
</evidence>